<evidence type="ECO:0000256" key="1">
    <source>
        <dbReference type="ARBA" id="ARBA00004606"/>
    </source>
</evidence>
<evidence type="ECO:0000256" key="7">
    <source>
        <dbReference type="SAM" id="MobiDB-lite"/>
    </source>
</evidence>
<feature type="transmembrane region" description="Helical" evidence="8">
    <location>
        <begin position="468"/>
        <end position="490"/>
    </location>
</feature>
<feature type="compositionally biased region" description="Polar residues" evidence="7">
    <location>
        <begin position="165"/>
        <end position="186"/>
    </location>
</feature>
<evidence type="ECO:0000256" key="8">
    <source>
        <dbReference type="SAM" id="Phobius"/>
    </source>
</evidence>
<keyword evidence="10" id="KW-1185">Reference proteome</keyword>
<evidence type="ECO:0000313" key="10">
    <source>
        <dbReference type="Proteomes" id="UP001500889"/>
    </source>
</evidence>
<proteinExistence type="inferred from homology"/>
<dbReference type="InterPro" id="IPR000402">
    <property type="entry name" value="Na/K_ATPase_sub_beta"/>
</dbReference>
<feature type="region of interest" description="Disordered" evidence="7">
    <location>
        <begin position="280"/>
        <end position="305"/>
    </location>
</feature>
<evidence type="ECO:0000256" key="5">
    <source>
        <dbReference type="ARBA" id="ARBA00022989"/>
    </source>
</evidence>
<feature type="region of interest" description="Disordered" evidence="7">
    <location>
        <begin position="1"/>
        <end position="138"/>
    </location>
</feature>
<accession>A0AAU9FBZ0</accession>
<keyword evidence="5 8" id="KW-1133">Transmembrane helix</keyword>
<evidence type="ECO:0000256" key="2">
    <source>
        <dbReference type="ARBA" id="ARBA00005876"/>
    </source>
</evidence>
<dbReference type="GO" id="GO:0006883">
    <property type="term" value="P:intracellular sodium ion homeostasis"/>
    <property type="evidence" value="ECO:0007669"/>
    <property type="project" value="TreeGrafter"/>
</dbReference>
<reference evidence="9 10" key="1">
    <citation type="submission" date="2024-02" db="EMBL/GenBank/DDBJ databases">
        <title>A chromosome-level genome assembly of Drosophila madeirensis, a fruit fly species endemic to Madeira island.</title>
        <authorList>
            <person name="Tomihara K."/>
            <person name="Llopart A."/>
            <person name="Yamamoto D."/>
        </authorList>
    </citation>
    <scope>NUCLEOTIDE SEQUENCE [LARGE SCALE GENOMIC DNA]</scope>
    <source>
        <strain evidence="9 10">RF1</strain>
    </source>
</reference>
<dbReference type="Gene3D" id="2.60.40.1660">
    <property type="entry name" value="Na, k-atpase alpha subunit"/>
    <property type="match status" value="1"/>
</dbReference>
<dbReference type="GO" id="GO:0005890">
    <property type="term" value="C:sodium:potassium-exchanging ATPase complex"/>
    <property type="evidence" value="ECO:0007669"/>
    <property type="project" value="InterPro"/>
</dbReference>
<keyword evidence="4" id="KW-0735">Signal-anchor</keyword>
<dbReference type="PANTHER" id="PTHR11523">
    <property type="entry name" value="SODIUM/POTASSIUM-DEPENDENT ATPASE BETA SUBUNIT"/>
    <property type="match status" value="1"/>
</dbReference>
<keyword evidence="6 8" id="KW-0472">Membrane</keyword>
<evidence type="ECO:0000313" key="9">
    <source>
        <dbReference type="EMBL" id="BFF93251.1"/>
    </source>
</evidence>
<sequence>MSDKDKKQKKPNNGSEDTKNASSSKTPAPPVSLKPKSKPKKGSDTVKPLESKQTTADYQKKESKIYEVKAATENKEGNALPRISEPLRDSENRSNHQEREALEESQQNVNIKTKANFSNDRESVDQNITTERSTDAETTQKKLKYLDLIETNEERQMKEYESLESPHTNASMQTSQPQSDSDNSFPHTERDLPHCGETVTDPNSNTLQDIPRVRRSSLDSVKHELSIGFLYRRGKGRPTPDMTRTQFLTSEDIQKWYAQRDLEESQLRNRGKVRTLEELRGPKATGTRQLSEEGRDSVLSMEDESGDPLIKHKSINTKISRVPQRWELDDFDEIIVYTAEEEMAKITEIIEEKIEEISEEIKREPSISQMHYHCYGLLRDIGVNTVNPCEPIHDDTLFDPIKPYKIDMNHINELFARTQAEYGTYEVETGSRSYYEGCKNHFLGRNHWNRLFRDGFQGTYLARLPMHWIYTVLCAVGYILFACLFSMAWIDHVTEETTENRPVAKMVQPYLSLATTFSRRLTFDPRNDTDVNDMYTRTLAFFQRFGNSGENERFGPCTADQKFGYQSSAPCVFLKINRQIGFKTVPYTHFDQVDRENNKRPHDIILKSLLRKITTQKTCGNRIWFTCTTKPKNKLKIEFYPGAAVRTEYTDIEEKFVQNSFDRDDLHRIVAIKLRNLKANERVDINCKIWAQNIHHNSKDFGQVSFYVITGHEQNRQRVQKALIYHD</sequence>
<evidence type="ECO:0000256" key="4">
    <source>
        <dbReference type="ARBA" id="ARBA00022968"/>
    </source>
</evidence>
<feature type="compositionally biased region" description="Basic and acidic residues" evidence="7">
    <location>
        <begin position="41"/>
        <end position="50"/>
    </location>
</feature>
<comment type="subcellular location">
    <subcellularLocation>
        <location evidence="1">Membrane</location>
        <topology evidence="1">Single-pass type II membrane protein</topology>
    </subcellularLocation>
</comment>
<evidence type="ECO:0000256" key="3">
    <source>
        <dbReference type="ARBA" id="ARBA00022692"/>
    </source>
</evidence>
<protein>
    <submittedName>
        <fullName evidence="9">Uncharacterized protein</fullName>
    </submittedName>
</protein>
<organism evidence="9 10">
    <name type="scientific">Drosophila madeirensis</name>
    <name type="common">Fruit fly</name>
    <dbReference type="NCBI Taxonomy" id="30013"/>
    <lineage>
        <taxon>Eukaryota</taxon>
        <taxon>Metazoa</taxon>
        <taxon>Ecdysozoa</taxon>
        <taxon>Arthropoda</taxon>
        <taxon>Hexapoda</taxon>
        <taxon>Insecta</taxon>
        <taxon>Pterygota</taxon>
        <taxon>Neoptera</taxon>
        <taxon>Endopterygota</taxon>
        <taxon>Diptera</taxon>
        <taxon>Brachycera</taxon>
        <taxon>Muscomorpha</taxon>
        <taxon>Ephydroidea</taxon>
        <taxon>Drosophilidae</taxon>
        <taxon>Drosophila</taxon>
        <taxon>Sophophora</taxon>
    </lineage>
</organism>
<evidence type="ECO:0000256" key="6">
    <source>
        <dbReference type="ARBA" id="ARBA00023136"/>
    </source>
</evidence>
<dbReference type="EMBL" id="AP029264">
    <property type="protein sequence ID" value="BFF93251.1"/>
    <property type="molecule type" value="Genomic_DNA"/>
</dbReference>
<feature type="region of interest" description="Disordered" evidence="7">
    <location>
        <begin position="160"/>
        <end position="208"/>
    </location>
</feature>
<dbReference type="InterPro" id="IPR038702">
    <property type="entry name" value="Na/K_ATPase_sub_beta_sf"/>
</dbReference>
<feature type="compositionally biased region" description="Polar residues" evidence="7">
    <location>
        <begin position="104"/>
        <end position="118"/>
    </location>
</feature>
<dbReference type="GO" id="GO:0001671">
    <property type="term" value="F:ATPase activator activity"/>
    <property type="evidence" value="ECO:0007669"/>
    <property type="project" value="TreeGrafter"/>
</dbReference>
<keyword evidence="3 8" id="KW-0812">Transmembrane</keyword>
<dbReference type="AlphaFoldDB" id="A0AAU9FBZ0"/>
<feature type="compositionally biased region" description="Basic and acidic residues" evidence="7">
    <location>
        <begin position="58"/>
        <end position="76"/>
    </location>
</feature>
<dbReference type="GO" id="GO:1990573">
    <property type="term" value="P:potassium ion import across plasma membrane"/>
    <property type="evidence" value="ECO:0007669"/>
    <property type="project" value="TreeGrafter"/>
</dbReference>
<dbReference type="GO" id="GO:0036376">
    <property type="term" value="P:sodium ion export across plasma membrane"/>
    <property type="evidence" value="ECO:0007669"/>
    <property type="project" value="TreeGrafter"/>
</dbReference>
<feature type="compositionally biased region" description="Basic and acidic residues" evidence="7">
    <location>
        <begin position="85"/>
        <end position="102"/>
    </location>
</feature>
<dbReference type="PANTHER" id="PTHR11523:SF28">
    <property type="entry name" value="NA_K-ATPASE BETA SUBUNIT ISOFORM 4-RELATED"/>
    <property type="match status" value="1"/>
</dbReference>
<gene>
    <name evidence="9" type="ORF">DMAD_11138</name>
</gene>
<dbReference type="Proteomes" id="UP001500889">
    <property type="component" value="Chromosome U"/>
</dbReference>
<feature type="compositionally biased region" description="Polar residues" evidence="7">
    <location>
        <begin position="11"/>
        <end position="26"/>
    </location>
</feature>
<comment type="similarity">
    <text evidence="2">Belongs to the X(+)/potassium ATPases subunit beta family.</text>
</comment>
<name>A0AAU9FBZ0_DROMD</name>
<dbReference type="Pfam" id="PF00287">
    <property type="entry name" value="Na_K-ATPase"/>
    <property type="match status" value="1"/>
</dbReference>
<dbReference type="GO" id="GO:0030007">
    <property type="term" value="P:intracellular potassium ion homeostasis"/>
    <property type="evidence" value="ECO:0007669"/>
    <property type="project" value="TreeGrafter"/>
</dbReference>